<evidence type="ECO:0000313" key="2">
    <source>
        <dbReference type="Proteomes" id="UP001174909"/>
    </source>
</evidence>
<accession>A0AA35W812</accession>
<keyword evidence="2" id="KW-1185">Reference proteome</keyword>
<dbReference type="InterPro" id="IPR050659">
    <property type="entry name" value="Peptidase_M24B"/>
</dbReference>
<dbReference type="PANTHER" id="PTHR46112">
    <property type="entry name" value="AMINOPEPTIDASE"/>
    <property type="match status" value="1"/>
</dbReference>
<dbReference type="Gene3D" id="3.90.230.10">
    <property type="entry name" value="Creatinase/methionine aminopeptidase superfamily"/>
    <property type="match status" value="1"/>
</dbReference>
<reference evidence="1" key="1">
    <citation type="submission" date="2023-03" db="EMBL/GenBank/DDBJ databases">
        <authorList>
            <person name="Steffen K."/>
            <person name="Cardenas P."/>
        </authorList>
    </citation>
    <scope>NUCLEOTIDE SEQUENCE</scope>
</reference>
<gene>
    <name evidence="1" type="ORF">GBAR_LOCUS7041</name>
</gene>
<comment type="caution">
    <text evidence="1">The sequence shown here is derived from an EMBL/GenBank/DDBJ whole genome shotgun (WGS) entry which is preliminary data.</text>
</comment>
<dbReference type="InterPro" id="IPR036005">
    <property type="entry name" value="Creatinase/aminopeptidase-like"/>
</dbReference>
<proteinExistence type="predicted"/>
<organism evidence="1 2">
    <name type="scientific">Geodia barretti</name>
    <name type="common">Barrett's horny sponge</name>
    <dbReference type="NCBI Taxonomy" id="519541"/>
    <lineage>
        <taxon>Eukaryota</taxon>
        <taxon>Metazoa</taxon>
        <taxon>Porifera</taxon>
        <taxon>Demospongiae</taxon>
        <taxon>Heteroscleromorpha</taxon>
        <taxon>Tetractinellida</taxon>
        <taxon>Astrophorina</taxon>
        <taxon>Geodiidae</taxon>
        <taxon>Geodia</taxon>
    </lineage>
</organism>
<dbReference type="Proteomes" id="UP001174909">
    <property type="component" value="Unassembled WGS sequence"/>
</dbReference>
<dbReference type="EMBL" id="CASHTH010001060">
    <property type="protein sequence ID" value="CAI8010734.1"/>
    <property type="molecule type" value="Genomic_DNA"/>
</dbReference>
<protein>
    <submittedName>
        <fullName evidence="1">Uncharacterized protein</fullName>
    </submittedName>
</protein>
<dbReference type="PANTHER" id="PTHR46112:SF2">
    <property type="entry name" value="XAA-PRO AMINOPEPTIDASE P-RELATED"/>
    <property type="match status" value="1"/>
</dbReference>
<name>A0AA35W812_GEOBA</name>
<dbReference type="SUPFAM" id="SSF55920">
    <property type="entry name" value="Creatinase/aminopeptidase"/>
    <property type="match status" value="1"/>
</dbReference>
<dbReference type="AlphaFoldDB" id="A0AA35W812"/>
<evidence type="ECO:0000313" key="1">
    <source>
        <dbReference type="EMBL" id="CAI8010734.1"/>
    </source>
</evidence>
<sequence>MSVDVLDGLRDALPDVTWQDCGPVVWPVRSIKSDEEVRRLRESVRISCLGIEAGFEALREGMSERELVNVMCAKMFEEGGSEIKFTSLYAGLTARCGPTRRHAAR</sequence>